<keyword evidence="2" id="KW-0238">DNA-binding</keyword>
<sequence>MPTLADQLLQEAGPKPPAVHASNEGAVVLLRHRFDAGEGEMGHPHQLRLGMAVGGGGRLQQHTLNGLLQASWRPGQFNLVLPADTGTYVSPSVDLIGIAIDTRMLPHNVQTLHHLQPLAARLHRDPVVSAVLSALWCSTQADACLPGFLEHGAQVLLHRLGQLAGQPREARGTTSALSARRLRQLEAYIDAQHGRALTVPQLAAAVQMEAATFNRALRAATGLPPYAFLTQRRMHWARTELAQGRRVTDVALASGYANPSKFSAAFRRVLGCSPSAWIAQSRTR</sequence>
<organism evidence="5 6">
    <name type="scientific">Stenotrophomonas maltophilia</name>
    <name type="common">Pseudomonas maltophilia</name>
    <name type="synonym">Xanthomonas maltophilia</name>
    <dbReference type="NCBI Taxonomy" id="40324"/>
    <lineage>
        <taxon>Bacteria</taxon>
        <taxon>Pseudomonadati</taxon>
        <taxon>Pseudomonadota</taxon>
        <taxon>Gammaproteobacteria</taxon>
        <taxon>Lysobacterales</taxon>
        <taxon>Lysobacteraceae</taxon>
        <taxon>Stenotrophomonas</taxon>
        <taxon>Stenotrophomonas maltophilia group</taxon>
    </lineage>
</organism>
<keyword evidence="3" id="KW-0804">Transcription</keyword>
<evidence type="ECO:0000259" key="4">
    <source>
        <dbReference type="PROSITE" id="PS01124"/>
    </source>
</evidence>
<evidence type="ECO:0000256" key="2">
    <source>
        <dbReference type="ARBA" id="ARBA00023125"/>
    </source>
</evidence>
<dbReference type="InterPro" id="IPR018060">
    <property type="entry name" value="HTH_AraC"/>
</dbReference>
<evidence type="ECO:0000313" key="6">
    <source>
        <dbReference type="Proteomes" id="UP000616785"/>
    </source>
</evidence>
<keyword evidence="1" id="KW-0805">Transcription regulation</keyword>
<protein>
    <submittedName>
        <fullName evidence="5">Helix-turn-helix transcriptional regulator</fullName>
    </submittedName>
</protein>
<dbReference type="PANTHER" id="PTHR46796">
    <property type="entry name" value="HTH-TYPE TRANSCRIPTIONAL ACTIVATOR RHAS-RELATED"/>
    <property type="match status" value="1"/>
</dbReference>
<dbReference type="Proteomes" id="UP000616785">
    <property type="component" value="Unassembled WGS sequence"/>
</dbReference>
<reference evidence="5" key="1">
    <citation type="submission" date="2020-11" db="EMBL/GenBank/DDBJ databases">
        <title>Enhanced detection system for hospital associated transmission using whole genome sequencing surveillance.</title>
        <authorList>
            <person name="Harrison L.H."/>
            <person name="Van Tyne D."/>
            <person name="Marsh J.W."/>
            <person name="Griffith M.P."/>
            <person name="Snyder D.J."/>
            <person name="Cooper V.S."/>
            <person name="Mustapha M."/>
        </authorList>
    </citation>
    <scope>NUCLEOTIDE SEQUENCE</scope>
    <source>
        <strain evidence="5">STEN00092</strain>
    </source>
</reference>
<dbReference type="AlphaFoldDB" id="A0AA41CCZ2"/>
<dbReference type="InterPro" id="IPR018062">
    <property type="entry name" value="HTH_AraC-typ_CS"/>
</dbReference>
<evidence type="ECO:0000256" key="1">
    <source>
        <dbReference type="ARBA" id="ARBA00023015"/>
    </source>
</evidence>
<dbReference type="InterPro" id="IPR009057">
    <property type="entry name" value="Homeodomain-like_sf"/>
</dbReference>
<dbReference type="Pfam" id="PF12833">
    <property type="entry name" value="HTH_18"/>
    <property type="match status" value="1"/>
</dbReference>
<dbReference type="EMBL" id="JADUNO010000003">
    <property type="protein sequence ID" value="MBH1638165.1"/>
    <property type="molecule type" value="Genomic_DNA"/>
</dbReference>
<dbReference type="PANTHER" id="PTHR46796:SF14">
    <property type="entry name" value="TRANSCRIPTIONAL REGULATORY PROTEIN"/>
    <property type="match status" value="1"/>
</dbReference>
<dbReference type="InterPro" id="IPR050204">
    <property type="entry name" value="AraC_XylS_family_regulators"/>
</dbReference>
<feature type="domain" description="HTH araC/xylS-type" evidence="4">
    <location>
        <begin position="183"/>
        <end position="280"/>
    </location>
</feature>
<dbReference type="SUPFAM" id="SSF46689">
    <property type="entry name" value="Homeodomain-like"/>
    <property type="match status" value="2"/>
</dbReference>
<accession>A0AA41CCZ2</accession>
<dbReference type="SMART" id="SM00342">
    <property type="entry name" value="HTH_ARAC"/>
    <property type="match status" value="1"/>
</dbReference>
<gene>
    <name evidence="5" type="ORF">I5U57_01730</name>
</gene>
<name>A0AA41CCZ2_STEMA</name>
<evidence type="ECO:0000256" key="3">
    <source>
        <dbReference type="ARBA" id="ARBA00023163"/>
    </source>
</evidence>
<dbReference type="PROSITE" id="PS00041">
    <property type="entry name" value="HTH_ARAC_FAMILY_1"/>
    <property type="match status" value="1"/>
</dbReference>
<dbReference type="PROSITE" id="PS01124">
    <property type="entry name" value="HTH_ARAC_FAMILY_2"/>
    <property type="match status" value="1"/>
</dbReference>
<dbReference type="Gene3D" id="1.10.10.60">
    <property type="entry name" value="Homeodomain-like"/>
    <property type="match status" value="1"/>
</dbReference>
<evidence type="ECO:0000313" key="5">
    <source>
        <dbReference type="EMBL" id="MBH1638165.1"/>
    </source>
</evidence>
<dbReference type="GO" id="GO:0003700">
    <property type="term" value="F:DNA-binding transcription factor activity"/>
    <property type="evidence" value="ECO:0007669"/>
    <property type="project" value="InterPro"/>
</dbReference>
<dbReference type="GO" id="GO:0043565">
    <property type="term" value="F:sequence-specific DNA binding"/>
    <property type="evidence" value="ECO:0007669"/>
    <property type="project" value="InterPro"/>
</dbReference>
<comment type="caution">
    <text evidence="5">The sequence shown here is derived from an EMBL/GenBank/DDBJ whole genome shotgun (WGS) entry which is preliminary data.</text>
</comment>
<proteinExistence type="predicted"/>